<evidence type="ECO:0000259" key="1">
    <source>
        <dbReference type="Pfam" id="PF08280"/>
    </source>
</evidence>
<sequence>MVDMEYSLSVLAASQVDVYKAQDKLEEAVQGMFVEIKYKLSEVERGLKIAQTKKVEDKLKLYSMYTSRKSLTIREMSKELGVSERTVDYWLSELRELLGIK</sequence>
<dbReference type="InterPro" id="IPR013199">
    <property type="entry name" value="HTH_Mga_DNA-bd_dom"/>
</dbReference>
<dbReference type="Pfam" id="PF08280">
    <property type="entry name" value="HTH_Mga"/>
    <property type="match status" value="1"/>
</dbReference>
<dbReference type="AlphaFoldDB" id="A0A0N7Z9P4"/>
<reference evidence="2" key="1">
    <citation type="submission" date="2015-09" db="EMBL/GenBank/DDBJ databases">
        <title>Scylla olivacea transcriptome.</title>
        <authorList>
            <person name="Ikhwanuddin M."/>
        </authorList>
    </citation>
    <scope>NUCLEOTIDE SEQUENCE</scope>
</reference>
<organism evidence="2">
    <name type="scientific">Scylla olivacea</name>
    <name type="common">Orange mud crab</name>
    <name type="synonym">Cancer olivacea</name>
    <dbReference type="NCBI Taxonomy" id="85551"/>
    <lineage>
        <taxon>Eukaryota</taxon>
        <taxon>Metazoa</taxon>
        <taxon>Ecdysozoa</taxon>
        <taxon>Arthropoda</taxon>
        <taxon>Crustacea</taxon>
        <taxon>Multicrustacea</taxon>
        <taxon>Malacostraca</taxon>
        <taxon>Eumalacostraca</taxon>
        <taxon>Eucarida</taxon>
        <taxon>Decapoda</taxon>
        <taxon>Pleocyemata</taxon>
        <taxon>Brachyura</taxon>
        <taxon>Eubrachyura</taxon>
        <taxon>Portunoidea</taxon>
        <taxon>Portunidae</taxon>
        <taxon>Portuninae</taxon>
        <taxon>Scylla</taxon>
    </lineage>
</organism>
<protein>
    <recommendedName>
        <fullName evidence="1">M protein trans-acting positive regulator (MGA) HTH domain-containing protein</fullName>
    </recommendedName>
</protein>
<feature type="domain" description="M protein trans-acting positive regulator (MGA) HTH" evidence="1">
    <location>
        <begin position="52"/>
        <end position="98"/>
    </location>
</feature>
<dbReference type="InterPro" id="IPR036388">
    <property type="entry name" value="WH-like_DNA-bd_sf"/>
</dbReference>
<dbReference type="Gene3D" id="1.10.10.10">
    <property type="entry name" value="Winged helix-like DNA-binding domain superfamily/Winged helix DNA-binding domain"/>
    <property type="match status" value="1"/>
</dbReference>
<accession>A0A0N7Z9P4</accession>
<name>A0A0N7Z9P4_SCYOL</name>
<evidence type="ECO:0000313" key="2">
    <source>
        <dbReference type="EMBL" id="JAI56616.1"/>
    </source>
</evidence>
<dbReference type="EMBL" id="GDRN01158519">
    <property type="protein sequence ID" value="JAI56616.1"/>
    <property type="molecule type" value="Transcribed_RNA"/>
</dbReference>
<proteinExistence type="predicted"/>